<gene>
    <name evidence="1" type="ORF">HMPREF0083_03751</name>
</gene>
<sequence length="44" mass="5256">MYVYFDISLHSPSPRIFFFAQEILNMILFQSFMKGVCYDSHCTQ</sequence>
<name>U1YBK5_ANEAE</name>
<evidence type="ECO:0000313" key="1">
    <source>
        <dbReference type="EMBL" id="ERI08181.1"/>
    </source>
</evidence>
<comment type="caution">
    <text evidence="1">The sequence shown here is derived from an EMBL/GenBank/DDBJ whole genome shotgun (WGS) entry which is preliminary data.</text>
</comment>
<proteinExistence type="predicted"/>
<evidence type="ECO:0000313" key="2">
    <source>
        <dbReference type="Proteomes" id="UP000016511"/>
    </source>
</evidence>
<dbReference type="HOGENOM" id="CLU_3211716_0_0_9"/>
<accession>U1YBK5</accession>
<dbReference type="EMBL" id="AWSJ01000224">
    <property type="protein sequence ID" value="ERI08181.1"/>
    <property type="molecule type" value="Genomic_DNA"/>
</dbReference>
<reference evidence="1 2" key="1">
    <citation type="submission" date="2013-08" db="EMBL/GenBank/DDBJ databases">
        <authorList>
            <person name="Weinstock G."/>
            <person name="Sodergren E."/>
            <person name="Wylie T."/>
            <person name="Fulton L."/>
            <person name="Fulton R."/>
            <person name="Fronick C."/>
            <person name="O'Laughlin M."/>
            <person name="Godfrey J."/>
            <person name="Miner T."/>
            <person name="Herter B."/>
            <person name="Appelbaum E."/>
            <person name="Cordes M."/>
            <person name="Lek S."/>
            <person name="Wollam A."/>
            <person name="Pepin K.H."/>
            <person name="Palsikar V.B."/>
            <person name="Mitreva M."/>
            <person name="Wilson R.K."/>
        </authorList>
    </citation>
    <scope>NUCLEOTIDE SEQUENCE [LARGE SCALE GENOMIC DNA]</scope>
    <source>
        <strain evidence="1 2">ATCC 12856</strain>
    </source>
</reference>
<dbReference type="STRING" id="649747.HMPREF0083_03751"/>
<dbReference type="Proteomes" id="UP000016511">
    <property type="component" value="Unassembled WGS sequence"/>
</dbReference>
<organism evidence="1 2">
    <name type="scientific">Aneurinibacillus aneurinilyticus ATCC 12856</name>
    <dbReference type="NCBI Taxonomy" id="649747"/>
    <lineage>
        <taxon>Bacteria</taxon>
        <taxon>Bacillati</taxon>
        <taxon>Bacillota</taxon>
        <taxon>Bacilli</taxon>
        <taxon>Bacillales</taxon>
        <taxon>Paenibacillaceae</taxon>
        <taxon>Aneurinibacillus group</taxon>
        <taxon>Aneurinibacillus</taxon>
    </lineage>
</organism>
<protein>
    <submittedName>
        <fullName evidence="1">Uncharacterized protein</fullName>
    </submittedName>
</protein>
<keyword evidence="2" id="KW-1185">Reference proteome</keyword>
<dbReference type="AlphaFoldDB" id="U1YBK5"/>